<name>A0A8H6EGY4_9HELO</name>
<accession>A0A8H6EGY4</accession>
<comment type="caution">
    <text evidence="1">The sequence shown here is derived from an EMBL/GenBank/DDBJ whole genome shotgun (WGS) entry which is preliminary data.</text>
</comment>
<evidence type="ECO:0000313" key="1">
    <source>
        <dbReference type="EMBL" id="KAF5871771.1"/>
    </source>
</evidence>
<organism evidence="1 2">
    <name type="scientific">Botrytis fragariae</name>
    <dbReference type="NCBI Taxonomy" id="1964551"/>
    <lineage>
        <taxon>Eukaryota</taxon>
        <taxon>Fungi</taxon>
        <taxon>Dikarya</taxon>
        <taxon>Ascomycota</taxon>
        <taxon>Pezizomycotina</taxon>
        <taxon>Leotiomycetes</taxon>
        <taxon>Helotiales</taxon>
        <taxon>Sclerotiniaceae</taxon>
        <taxon>Botrytis</taxon>
    </lineage>
</organism>
<sequence>MANTTQPFLIRATAVQTNRIIGHLGDFPDRVLSHYFYTVARQRCRAKWFLLSLANNGRFARERSHRWGVLAPKIWAYENTISRFVSVVCDASKVPMHANVNSSI</sequence>
<dbReference type="Proteomes" id="UP000531561">
    <property type="component" value="Unassembled WGS sequence"/>
</dbReference>
<evidence type="ECO:0000313" key="2">
    <source>
        <dbReference type="Proteomes" id="UP000531561"/>
    </source>
</evidence>
<dbReference type="RefSeq" id="XP_037190718.1">
    <property type="nucleotide sequence ID" value="XM_037339152.1"/>
</dbReference>
<keyword evidence="2" id="KW-1185">Reference proteome</keyword>
<proteinExistence type="predicted"/>
<dbReference type="GeneID" id="59262844"/>
<reference evidence="1 2" key="1">
    <citation type="journal article" date="2020" name="Phytopathology">
        <title>A high-quality genome resource of Botrytis fragariae, a new and rapidly spreading fungal pathogen causing strawberry gray mold in the U.S.A.</title>
        <authorList>
            <person name="Wu Y."/>
            <person name="Saski C.A."/>
            <person name="Schnabel G."/>
            <person name="Xiao S."/>
            <person name="Hu M."/>
        </authorList>
    </citation>
    <scope>NUCLEOTIDE SEQUENCE [LARGE SCALE GENOMIC DNA]</scope>
    <source>
        <strain evidence="1 2">BVB16</strain>
    </source>
</reference>
<dbReference type="AlphaFoldDB" id="A0A8H6EGY4"/>
<dbReference type="OrthoDB" id="10518048at2759"/>
<gene>
    <name evidence="1" type="ORF">Bfra_008795</name>
</gene>
<dbReference type="EMBL" id="JABFCT010000011">
    <property type="protein sequence ID" value="KAF5871771.1"/>
    <property type="molecule type" value="Genomic_DNA"/>
</dbReference>
<protein>
    <submittedName>
        <fullName evidence="1">Uncharacterized protein</fullName>
    </submittedName>
</protein>